<dbReference type="AlphaFoldDB" id="A0A9Q8PK98"/>
<dbReference type="EMBL" id="CP090173">
    <property type="protein sequence ID" value="UJO24018.1"/>
    <property type="molecule type" value="Genomic_DNA"/>
</dbReference>
<name>A0A9Q8PK98_PASFU</name>
<evidence type="ECO:0000313" key="1">
    <source>
        <dbReference type="EMBL" id="UJO24018.1"/>
    </source>
</evidence>
<accession>A0A9Q8PK98</accession>
<evidence type="ECO:0000313" key="2">
    <source>
        <dbReference type="Proteomes" id="UP000756132"/>
    </source>
</evidence>
<reference evidence="1" key="2">
    <citation type="journal article" date="2022" name="Microb. Genom.">
        <title>A chromosome-scale genome assembly of the tomato pathogen Cladosporium fulvum reveals a compartmentalized genome architecture and the presence of a dispensable chromosome.</title>
        <authorList>
            <person name="Zaccaron A.Z."/>
            <person name="Chen L.H."/>
            <person name="Samaras A."/>
            <person name="Stergiopoulos I."/>
        </authorList>
    </citation>
    <scope>NUCLEOTIDE SEQUENCE</scope>
    <source>
        <strain evidence="1">Race5_Kim</strain>
    </source>
</reference>
<dbReference type="OrthoDB" id="284184at2759"/>
<sequence>MKQGGLAAPFCWYKARQQNVHGALEIGLPEERAKVNVPMPFISGDQDAVCLAKDILPVKEAGWIAARSGDA</sequence>
<gene>
    <name evidence="1" type="ORF">CLAFUR5_12881</name>
</gene>
<organism evidence="1 2">
    <name type="scientific">Passalora fulva</name>
    <name type="common">Tomato leaf mold</name>
    <name type="synonym">Cladosporium fulvum</name>
    <dbReference type="NCBI Taxonomy" id="5499"/>
    <lineage>
        <taxon>Eukaryota</taxon>
        <taxon>Fungi</taxon>
        <taxon>Dikarya</taxon>
        <taxon>Ascomycota</taxon>
        <taxon>Pezizomycotina</taxon>
        <taxon>Dothideomycetes</taxon>
        <taxon>Dothideomycetidae</taxon>
        <taxon>Mycosphaerellales</taxon>
        <taxon>Mycosphaerellaceae</taxon>
        <taxon>Fulvia</taxon>
    </lineage>
</organism>
<dbReference type="Proteomes" id="UP000756132">
    <property type="component" value="Chromosome 11"/>
</dbReference>
<dbReference type="RefSeq" id="XP_047768384.1">
    <property type="nucleotide sequence ID" value="XM_047912029.1"/>
</dbReference>
<protein>
    <submittedName>
        <fullName evidence="1">Uncharacterized protein</fullName>
    </submittedName>
</protein>
<reference evidence="1" key="1">
    <citation type="submission" date="2021-12" db="EMBL/GenBank/DDBJ databases">
        <authorList>
            <person name="Zaccaron A."/>
            <person name="Stergiopoulos I."/>
        </authorList>
    </citation>
    <scope>NUCLEOTIDE SEQUENCE</scope>
    <source>
        <strain evidence="1">Race5_Kim</strain>
    </source>
</reference>
<proteinExistence type="predicted"/>
<keyword evidence="2" id="KW-1185">Reference proteome</keyword>
<dbReference type="GeneID" id="71992759"/>
<dbReference type="KEGG" id="ffu:CLAFUR5_12881"/>